<evidence type="ECO:0000313" key="4">
    <source>
        <dbReference type="Proteomes" id="UP000215902"/>
    </source>
</evidence>
<reference evidence="3 4" key="1">
    <citation type="submission" date="2017-06" db="EMBL/GenBank/DDBJ databases">
        <title>A platform for efficient transgenesis in Macrostomum lignano, a flatworm model organism for stem cell research.</title>
        <authorList>
            <person name="Berezikov E."/>
        </authorList>
    </citation>
    <scope>NUCLEOTIDE SEQUENCE [LARGE SCALE GENOMIC DNA]</scope>
    <source>
        <strain evidence="3">DV1</strain>
        <tissue evidence="3">Whole organism</tissue>
    </source>
</reference>
<dbReference type="Pfam" id="PF10239">
    <property type="entry name" value="DUF2465"/>
    <property type="match status" value="1"/>
</dbReference>
<protein>
    <submittedName>
        <fullName evidence="3">Uncharacterized protein</fullName>
    </submittedName>
</protein>
<accession>A0A267E469</accession>
<dbReference type="AlphaFoldDB" id="A0A267E469"/>
<evidence type="ECO:0000256" key="1">
    <source>
        <dbReference type="ARBA" id="ARBA00007218"/>
    </source>
</evidence>
<feature type="non-terminal residue" evidence="3">
    <location>
        <position position="1"/>
    </location>
</feature>
<feature type="region of interest" description="Disordered" evidence="2">
    <location>
        <begin position="201"/>
        <end position="223"/>
    </location>
</feature>
<evidence type="ECO:0000313" key="3">
    <source>
        <dbReference type="EMBL" id="PAA56365.1"/>
    </source>
</evidence>
<dbReference type="STRING" id="282301.A0A267E469"/>
<evidence type="ECO:0000256" key="2">
    <source>
        <dbReference type="SAM" id="MobiDB-lite"/>
    </source>
</evidence>
<keyword evidence="4" id="KW-1185">Reference proteome</keyword>
<dbReference type="EMBL" id="NIVC01002631">
    <property type="protein sequence ID" value="PAA56365.1"/>
    <property type="molecule type" value="Genomic_DNA"/>
</dbReference>
<comment type="caution">
    <text evidence="3">The sequence shown here is derived from an EMBL/GenBank/DDBJ whole genome shotgun (WGS) entry which is preliminary data.</text>
</comment>
<dbReference type="PANTHER" id="PTHR31353">
    <property type="entry name" value="FAM98"/>
    <property type="match status" value="1"/>
</dbReference>
<comment type="similarity">
    <text evidence="1">Belongs to the FAM98 family.</text>
</comment>
<proteinExistence type="inferred from homology"/>
<dbReference type="OrthoDB" id="512356at2759"/>
<dbReference type="Proteomes" id="UP000215902">
    <property type="component" value="Unassembled WGS sequence"/>
</dbReference>
<organism evidence="3 4">
    <name type="scientific">Macrostomum lignano</name>
    <dbReference type="NCBI Taxonomy" id="282301"/>
    <lineage>
        <taxon>Eukaryota</taxon>
        <taxon>Metazoa</taxon>
        <taxon>Spiralia</taxon>
        <taxon>Lophotrochozoa</taxon>
        <taxon>Platyhelminthes</taxon>
        <taxon>Rhabditophora</taxon>
        <taxon>Macrostomorpha</taxon>
        <taxon>Macrostomida</taxon>
        <taxon>Macrostomidae</taxon>
        <taxon>Macrostomum</taxon>
    </lineage>
</organism>
<dbReference type="InterPro" id="IPR018797">
    <property type="entry name" value="FAM98"/>
</dbReference>
<gene>
    <name evidence="3" type="ORF">BOX15_Mlig013170g1</name>
</gene>
<dbReference type="GO" id="GO:0072669">
    <property type="term" value="C:tRNA-splicing ligase complex"/>
    <property type="evidence" value="ECO:0007669"/>
    <property type="project" value="TreeGrafter"/>
</dbReference>
<dbReference type="PANTHER" id="PTHR31353:SF1">
    <property type="entry name" value="PROTEIN FAM98B"/>
    <property type="match status" value="1"/>
</dbReference>
<sequence>KMSSDCKELADVLEDLGLLTDIGGESGLTTALESGSNSNSFTRLVARLSAELCGLHGVEESITEPELLSNKENNADTVEAFHMELTGFLREYGCPYACLTTSSGVSIGQKLADPAARQLLLQFLATEVQAARLLLRTRPALLRGSAAAAAAAAATQESEVGAHLRLAAAALELGRPPDEVTAAQLFNRFISRVSERLSSAPDGHLGQPLIDPNARPPLSESDWAKAGEASARLHREYGTRRRLLLDRLDATISSFFWSDRVRKERKKVDAVYQPLRAAMDGAGAGALVTTARLLASRDWLLNLDKIDSGRPGSELCLLLIRSAWAQCQTAAAEPGSWSRLRPRCRLSDSARPAAATIAVAAAAAAEAVAEEAVEVAAATAAGVGEAVAAAGSSSSNSSKDLYSCQTSITISSSSSLSSQVVNTSFSRRCIRASRIINRLDIEAAAVAAVAAAVAAVAAIEAAAGDNLSLREY</sequence>
<name>A0A267E469_9PLAT</name>